<sequence length="70" mass="8180">YFALLVVWRGDELKFFSFKTGILASAIYVISSNNIQYYDGSYVSLQCTFSPVLLLVHLHHQFLISRSWKF</sequence>
<gene>
    <name evidence="1" type="ORF">FRX31_013078</name>
</gene>
<feature type="non-terminal residue" evidence="1">
    <location>
        <position position="70"/>
    </location>
</feature>
<comment type="caution">
    <text evidence="1">The sequence shown here is derived from an EMBL/GenBank/DDBJ whole genome shotgun (WGS) entry which is preliminary data.</text>
</comment>
<dbReference type="EMBL" id="JABWDY010014805">
    <property type="protein sequence ID" value="KAF5197335.1"/>
    <property type="molecule type" value="Genomic_DNA"/>
</dbReference>
<evidence type="ECO:0000313" key="1">
    <source>
        <dbReference type="EMBL" id="KAF5197335.1"/>
    </source>
</evidence>
<dbReference type="Proteomes" id="UP000554482">
    <property type="component" value="Unassembled WGS sequence"/>
</dbReference>
<organism evidence="1 2">
    <name type="scientific">Thalictrum thalictroides</name>
    <name type="common">Rue-anemone</name>
    <name type="synonym">Anemone thalictroides</name>
    <dbReference type="NCBI Taxonomy" id="46969"/>
    <lineage>
        <taxon>Eukaryota</taxon>
        <taxon>Viridiplantae</taxon>
        <taxon>Streptophyta</taxon>
        <taxon>Embryophyta</taxon>
        <taxon>Tracheophyta</taxon>
        <taxon>Spermatophyta</taxon>
        <taxon>Magnoliopsida</taxon>
        <taxon>Ranunculales</taxon>
        <taxon>Ranunculaceae</taxon>
        <taxon>Thalictroideae</taxon>
        <taxon>Thalictrum</taxon>
    </lineage>
</organism>
<reference evidence="1 2" key="1">
    <citation type="submission" date="2020-06" db="EMBL/GenBank/DDBJ databases">
        <title>Transcriptomic and genomic resources for Thalictrum thalictroides and T. hernandezii: Facilitating candidate gene discovery in an emerging model plant lineage.</title>
        <authorList>
            <person name="Arias T."/>
            <person name="Riano-Pachon D.M."/>
            <person name="Di Stilio V.S."/>
        </authorList>
    </citation>
    <scope>NUCLEOTIDE SEQUENCE [LARGE SCALE GENOMIC DNA]</scope>
    <source>
        <strain evidence="2">cv. WT478/WT964</strain>
        <tissue evidence="1">Leaves</tissue>
    </source>
</reference>
<dbReference type="AlphaFoldDB" id="A0A7J6WLM6"/>
<keyword evidence="2" id="KW-1185">Reference proteome</keyword>
<feature type="non-terminal residue" evidence="1">
    <location>
        <position position="1"/>
    </location>
</feature>
<name>A0A7J6WLM6_THATH</name>
<proteinExistence type="predicted"/>
<protein>
    <submittedName>
        <fullName evidence="1">Uncharacterized protein</fullName>
    </submittedName>
</protein>
<accession>A0A7J6WLM6</accession>
<evidence type="ECO:0000313" key="2">
    <source>
        <dbReference type="Proteomes" id="UP000554482"/>
    </source>
</evidence>